<feature type="modified residue" description="Cysteine persulfide" evidence="7">
    <location>
        <position position="407"/>
    </location>
</feature>
<keyword evidence="1 7" id="KW-0963">Cytoplasm</keyword>
<feature type="binding site" evidence="7">
    <location>
        <position position="10"/>
    </location>
    <ligand>
        <name>[2Fe-2S] cluster</name>
        <dbReference type="ChEBI" id="CHEBI:190135"/>
    </ligand>
</feature>
<dbReference type="GO" id="GO:0051537">
    <property type="term" value="F:2 iron, 2 sulfur cluster binding"/>
    <property type="evidence" value="ECO:0007669"/>
    <property type="project" value="UniProtKB-KW"/>
</dbReference>
<comment type="cofactor">
    <cofactor evidence="7">
        <name>[2Fe-2S] cluster</name>
        <dbReference type="ChEBI" id="CHEBI:190135"/>
    </cofactor>
    <text evidence="7">Binds 1 [2Fe-2S] cluster.</text>
</comment>
<dbReference type="AlphaFoldDB" id="A0A450YF32"/>
<dbReference type="NCBIfam" id="TIGR01703">
    <property type="entry name" value="hybrid_clust"/>
    <property type="match status" value="1"/>
</dbReference>
<proteinExistence type="inferred from homology"/>
<dbReference type="PANTHER" id="PTHR30109:SF0">
    <property type="entry name" value="HYDROXYLAMINE REDUCTASE"/>
    <property type="match status" value="1"/>
</dbReference>
<dbReference type="EC" id="1.7.99.1" evidence="7"/>
<keyword evidence="4 7" id="KW-0560">Oxidoreductase</keyword>
<evidence type="ECO:0000256" key="2">
    <source>
        <dbReference type="ARBA" id="ARBA00022714"/>
    </source>
</evidence>
<keyword evidence="3 7" id="KW-0479">Metal-binding</keyword>
<evidence type="ECO:0000256" key="7">
    <source>
        <dbReference type="HAMAP-Rule" id="MF_00069"/>
    </source>
</evidence>
<evidence type="ECO:0000256" key="5">
    <source>
        <dbReference type="ARBA" id="ARBA00023004"/>
    </source>
</evidence>
<dbReference type="GO" id="GO:0004601">
    <property type="term" value="F:peroxidase activity"/>
    <property type="evidence" value="ECO:0007669"/>
    <property type="project" value="TreeGrafter"/>
</dbReference>
<evidence type="ECO:0000256" key="4">
    <source>
        <dbReference type="ARBA" id="ARBA00023002"/>
    </source>
</evidence>
<dbReference type="InterPro" id="IPR011254">
    <property type="entry name" value="Prismane-like_sf"/>
</dbReference>
<feature type="binding site" evidence="7">
    <location>
        <position position="247"/>
    </location>
    <ligand>
        <name>hybrid [4Fe-2O-2S] cluster</name>
        <dbReference type="ChEBI" id="CHEBI:60519"/>
    </ligand>
</feature>
<dbReference type="GO" id="GO:0005737">
    <property type="term" value="C:cytoplasm"/>
    <property type="evidence" value="ECO:0007669"/>
    <property type="project" value="UniProtKB-SubCell"/>
</dbReference>
<feature type="binding site" evidence="7">
    <location>
        <position position="22"/>
    </location>
    <ligand>
        <name>[2Fe-2S] cluster</name>
        <dbReference type="ChEBI" id="CHEBI:190135"/>
    </ligand>
</feature>
<dbReference type="InterPro" id="IPR016099">
    <property type="entry name" value="Prismane-like_a/b-sand"/>
</dbReference>
<dbReference type="FunFam" id="3.40.50.2030:FF:000001">
    <property type="entry name" value="Hydroxylamine reductase"/>
    <property type="match status" value="1"/>
</dbReference>
<evidence type="ECO:0000256" key="1">
    <source>
        <dbReference type="ARBA" id="ARBA00022490"/>
    </source>
</evidence>
<dbReference type="InterPro" id="IPR016100">
    <property type="entry name" value="Prismane_a-bundle"/>
</dbReference>
<dbReference type="InterPro" id="IPR010048">
    <property type="entry name" value="Hydroxylam_reduct"/>
</dbReference>
<protein>
    <recommendedName>
        <fullName evidence="7">Hydroxylamine reductase</fullName>
        <ecNumber evidence="7">1.7.99.1</ecNumber>
    </recommendedName>
    <alternativeName>
        <fullName evidence="7">Hybrid-cluster protein</fullName>
        <shortName evidence="7">HCP</shortName>
    </alternativeName>
    <alternativeName>
        <fullName evidence="7">Prismane protein</fullName>
    </alternativeName>
</protein>
<dbReference type="HAMAP" id="MF_00069">
    <property type="entry name" value="Hydroxylam_reduct"/>
    <property type="match status" value="1"/>
</dbReference>
<dbReference type="Gene3D" id="1.20.1270.20">
    <property type="match status" value="2"/>
</dbReference>
<dbReference type="EMBL" id="CAADFR010000052">
    <property type="protein sequence ID" value="VFK40085.1"/>
    <property type="molecule type" value="Genomic_DNA"/>
</dbReference>
<gene>
    <name evidence="7" type="primary">hcp</name>
    <name evidence="9" type="ORF">BECKSD772E_GA0070983_10507</name>
    <name evidence="8" type="ORF">BECKSD772F_GA0070984_10527</name>
</gene>
<dbReference type="Pfam" id="PF03063">
    <property type="entry name" value="Prismane"/>
    <property type="match status" value="1"/>
</dbReference>
<evidence type="ECO:0000313" key="9">
    <source>
        <dbReference type="EMBL" id="VFK45211.1"/>
    </source>
</evidence>
<dbReference type="PANTHER" id="PTHR30109">
    <property type="entry name" value="HYDROXYLAMINE REDUCTASE"/>
    <property type="match status" value="1"/>
</dbReference>
<comment type="similarity">
    <text evidence="7">Belongs to the HCP family.</text>
</comment>
<feature type="binding site" evidence="7">
    <location>
        <position position="460"/>
    </location>
    <ligand>
        <name>hybrid [4Fe-2O-2S] cluster</name>
        <dbReference type="ChEBI" id="CHEBI:60519"/>
    </ligand>
</feature>
<evidence type="ECO:0000313" key="8">
    <source>
        <dbReference type="EMBL" id="VFK40085.1"/>
    </source>
</evidence>
<feature type="binding site" evidence="7">
    <location>
        <position position="315"/>
    </location>
    <ligand>
        <name>hybrid [4Fe-2O-2S] cluster</name>
        <dbReference type="ChEBI" id="CHEBI:60519"/>
    </ligand>
</feature>
<feature type="binding site" description="via persulfide group" evidence="7">
    <location>
        <position position="407"/>
    </location>
    <ligand>
        <name>hybrid [4Fe-2O-2S] cluster</name>
        <dbReference type="ChEBI" id="CHEBI:60519"/>
    </ligand>
</feature>
<keyword evidence="5 7" id="KW-0408">Iron</keyword>
<feature type="binding site" evidence="7">
    <location>
        <position position="435"/>
    </location>
    <ligand>
        <name>hybrid [4Fe-2O-2S] cluster</name>
        <dbReference type="ChEBI" id="CHEBI:60519"/>
    </ligand>
</feature>
<keyword evidence="2 7" id="KW-0001">2Fe-2S</keyword>
<comment type="catalytic activity">
    <reaction evidence="7">
        <text>A + NH4(+) + H2O = hydroxylamine + AH2 + H(+)</text>
        <dbReference type="Rhea" id="RHEA:22052"/>
        <dbReference type="ChEBI" id="CHEBI:13193"/>
        <dbReference type="ChEBI" id="CHEBI:15377"/>
        <dbReference type="ChEBI" id="CHEBI:15378"/>
        <dbReference type="ChEBI" id="CHEBI:15429"/>
        <dbReference type="ChEBI" id="CHEBI:17499"/>
        <dbReference type="ChEBI" id="CHEBI:28938"/>
        <dbReference type="EC" id="1.7.99.1"/>
    </reaction>
</comment>
<dbReference type="NCBIfam" id="NF003658">
    <property type="entry name" value="PRK05290.1"/>
    <property type="match status" value="1"/>
</dbReference>
<comment type="cofactor">
    <cofactor evidence="7">
        <name>hybrid [4Fe-2O-2S] cluster</name>
        <dbReference type="ChEBI" id="CHEBI:60519"/>
    </cofactor>
    <text evidence="7">Binds 1 hybrid [4Fe-2O-2S] cluster.</text>
</comment>
<dbReference type="GO" id="GO:0046872">
    <property type="term" value="F:metal ion binding"/>
    <property type="evidence" value="ECO:0007669"/>
    <property type="project" value="UniProtKB-KW"/>
</dbReference>
<comment type="function">
    <text evidence="7">Catalyzes the reduction of hydroxylamine to form NH(3) and H(2)O.</text>
</comment>
<dbReference type="InterPro" id="IPR004137">
    <property type="entry name" value="HCP/CODH"/>
</dbReference>
<keyword evidence="6 7" id="KW-0411">Iron-sulfur</keyword>
<comment type="subcellular location">
    <subcellularLocation>
        <location evidence="7">Cytoplasm</location>
    </subcellularLocation>
</comment>
<dbReference type="Gene3D" id="3.40.50.2030">
    <property type="match status" value="2"/>
</dbReference>
<dbReference type="CDD" id="cd01914">
    <property type="entry name" value="HCP"/>
    <property type="match status" value="1"/>
</dbReference>
<feature type="binding site" evidence="7">
    <location>
        <position position="271"/>
    </location>
    <ligand>
        <name>hybrid [4Fe-2O-2S] cluster</name>
        <dbReference type="ChEBI" id="CHEBI:60519"/>
    </ligand>
</feature>
<feature type="binding site" evidence="7">
    <location>
        <position position="497"/>
    </location>
    <ligand>
        <name>hybrid [4Fe-2O-2S] cluster</name>
        <dbReference type="ChEBI" id="CHEBI:60519"/>
    </ligand>
</feature>
<evidence type="ECO:0000256" key="6">
    <source>
        <dbReference type="ARBA" id="ARBA00023014"/>
    </source>
</evidence>
<dbReference type="PIRSF" id="PIRSF000076">
    <property type="entry name" value="HCP"/>
    <property type="match status" value="1"/>
</dbReference>
<organism evidence="8">
    <name type="scientific">Candidatus Kentrum sp. SD</name>
    <dbReference type="NCBI Taxonomy" id="2126332"/>
    <lineage>
        <taxon>Bacteria</taxon>
        <taxon>Pseudomonadati</taxon>
        <taxon>Pseudomonadota</taxon>
        <taxon>Gammaproteobacteria</taxon>
        <taxon>Candidatus Kentrum</taxon>
    </lineage>
</organism>
<sequence>MTDNSVNMFCYQCQEAAENQACIIKGICGKTSDTAALQDLLVYALRGLSSLGERIGEGDPRREDIGRLIVRGLFITVTNSNFDDDAIADCIEESFRARDRLRGPLAPGQGEDALGGLHESATWSGTRSEYPAKGAAIGVTDTENEDIRSLRELLTYGLKGIAAYAWHARALGREGREIYDFLIEGLAATTKELTRAQLIGMVLRAGKVAVITMALLDEAHTSAYGSPEITEVDTGVRSNPGILVSGHDLEDLHELLEQSAGSGVDIYTHCEMLPAHAYPAFKKYSHLVGNYGGPWYEQRQEFESFGGPILMTTNCIVPVKKSYRDRFYTTGMAGYPGAKYIHEGEDGEPKDFSGIIRQAKSCKAPIELSSHKLVVGFAHHQILALADKVIDAVKSGAIRRFVVMAGCDGRNHERKYFTEVAEALPQDTVILTAGCAKYRYNQLELGDIGGIPRILDAGQCNDAYSLAVVALKLKEIFGVDDINQLPISFDIAWYEQKAIAVLLALLHLGIKGIRLGPTLPAFLTPGVTRVLVENFDIKPIGEVKADIDAMMRGA</sequence>
<feature type="binding site" evidence="7">
    <location>
        <position position="28"/>
    </location>
    <ligand>
        <name>[2Fe-2S] cluster</name>
        <dbReference type="ChEBI" id="CHEBI:190135"/>
    </ligand>
</feature>
<dbReference type="EMBL" id="CAADFU010000050">
    <property type="protein sequence ID" value="VFK45211.1"/>
    <property type="molecule type" value="Genomic_DNA"/>
</dbReference>
<dbReference type="GO" id="GO:0042542">
    <property type="term" value="P:response to hydrogen peroxide"/>
    <property type="evidence" value="ECO:0007669"/>
    <property type="project" value="TreeGrafter"/>
</dbReference>
<dbReference type="SUPFAM" id="SSF56821">
    <property type="entry name" value="Prismane protein-like"/>
    <property type="match status" value="1"/>
</dbReference>
<evidence type="ECO:0000256" key="3">
    <source>
        <dbReference type="ARBA" id="ARBA00022723"/>
    </source>
</evidence>
<dbReference type="GO" id="GO:0050418">
    <property type="term" value="F:hydroxylamine reductase activity"/>
    <property type="evidence" value="ECO:0007669"/>
    <property type="project" value="UniProtKB-UniRule"/>
</dbReference>
<accession>A0A450YF32</accession>
<feature type="binding site" evidence="7">
    <location>
        <position position="495"/>
    </location>
    <ligand>
        <name>hybrid [4Fe-2O-2S] cluster</name>
        <dbReference type="ChEBI" id="CHEBI:60519"/>
    </ligand>
</feature>
<feature type="binding site" evidence="7">
    <location>
        <position position="13"/>
    </location>
    <ligand>
        <name>[2Fe-2S] cluster</name>
        <dbReference type="ChEBI" id="CHEBI:190135"/>
    </ligand>
</feature>
<name>A0A450YF32_9GAMM</name>
<reference evidence="8" key="1">
    <citation type="submission" date="2019-02" db="EMBL/GenBank/DDBJ databases">
        <authorList>
            <person name="Gruber-Vodicka R. H."/>
            <person name="Seah K. B. B."/>
        </authorList>
    </citation>
    <scope>NUCLEOTIDE SEQUENCE</scope>
    <source>
        <strain evidence="9">BECK_S1320</strain>
        <strain evidence="8">BECK_S1321</strain>
    </source>
</reference>